<keyword evidence="1" id="KW-0812">Transmembrane</keyword>
<evidence type="ECO:0000313" key="2">
    <source>
        <dbReference type="EMBL" id="TQM64640.1"/>
    </source>
</evidence>
<keyword evidence="3" id="KW-1185">Reference proteome</keyword>
<protein>
    <submittedName>
        <fullName evidence="2">Uncharacterized protein</fullName>
    </submittedName>
</protein>
<keyword evidence="1" id="KW-0472">Membrane</keyword>
<evidence type="ECO:0000313" key="3">
    <source>
        <dbReference type="Proteomes" id="UP000316747"/>
    </source>
</evidence>
<organism evidence="2 3">
    <name type="scientific">Humibacillus xanthopallidus</name>
    <dbReference type="NCBI Taxonomy" id="412689"/>
    <lineage>
        <taxon>Bacteria</taxon>
        <taxon>Bacillati</taxon>
        <taxon>Actinomycetota</taxon>
        <taxon>Actinomycetes</taxon>
        <taxon>Micrococcales</taxon>
        <taxon>Intrasporangiaceae</taxon>
        <taxon>Humibacillus</taxon>
    </lineage>
</organism>
<comment type="caution">
    <text evidence="2">The sequence shown here is derived from an EMBL/GenBank/DDBJ whole genome shotgun (WGS) entry which is preliminary data.</text>
</comment>
<accession>A0A543I2D2</accession>
<sequence>MGSKAKKVILFIVLAFFVYAVFTSPTKAADIVGNLWGVIVDGFNSILTFFNSLLNR</sequence>
<keyword evidence="1" id="KW-1133">Transmembrane helix</keyword>
<evidence type="ECO:0000256" key="1">
    <source>
        <dbReference type="SAM" id="Phobius"/>
    </source>
</evidence>
<dbReference type="AlphaFoldDB" id="A0A543I2D2"/>
<feature type="transmembrane region" description="Helical" evidence="1">
    <location>
        <begin position="33"/>
        <end position="54"/>
    </location>
</feature>
<gene>
    <name evidence="2" type="ORF">FBY41_1015</name>
</gene>
<reference evidence="2 3" key="1">
    <citation type="submission" date="2019-06" db="EMBL/GenBank/DDBJ databases">
        <title>Genome sequencing of plant associated microbes to promote plant fitness in Sorghum bicolor and Oryza sativa.</title>
        <authorList>
            <person name="Coleman-Derr D."/>
        </authorList>
    </citation>
    <scope>NUCLEOTIDE SEQUENCE [LARGE SCALE GENOMIC DNA]</scope>
    <source>
        <strain evidence="2 3">KV-663</strain>
    </source>
</reference>
<dbReference type="Proteomes" id="UP000316747">
    <property type="component" value="Unassembled WGS sequence"/>
</dbReference>
<name>A0A543I2D2_9MICO</name>
<dbReference type="EMBL" id="VFPM01000001">
    <property type="protein sequence ID" value="TQM64640.1"/>
    <property type="molecule type" value="Genomic_DNA"/>
</dbReference>
<dbReference type="RefSeq" id="WP_185748894.1">
    <property type="nucleotide sequence ID" value="NZ_VFPM01000001.1"/>
</dbReference>
<proteinExistence type="predicted"/>